<evidence type="ECO:0000256" key="3">
    <source>
        <dbReference type="ARBA" id="ARBA00022692"/>
    </source>
</evidence>
<feature type="transmembrane region" description="Helical" evidence="6">
    <location>
        <begin position="338"/>
        <end position="359"/>
    </location>
</feature>
<accession>A0A0G4EL14</accession>
<dbReference type="Gene3D" id="1.20.1250.20">
    <property type="entry name" value="MFS general substrate transporter like domains"/>
    <property type="match status" value="1"/>
</dbReference>
<feature type="transmembrane region" description="Helical" evidence="6">
    <location>
        <begin position="380"/>
        <end position="398"/>
    </location>
</feature>
<feature type="transmembrane region" description="Helical" evidence="6">
    <location>
        <begin position="314"/>
        <end position="332"/>
    </location>
</feature>
<name>A0A0G4EL14_VITBC</name>
<dbReference type="PRINTS" id="PR01035">
    <property type="entry name" value="TCRTETA"/>
</dbReference>
<dbReference type="InterPro" id="IPR011701">
    <property type="entry name" value="MFS"/>
</dbReference>
<dbReference type="OMA" id="NALIRPC"/>
<reference evidence="8 9" key="1">
    <citation type="submission" date="2014-11" db="EMBL/GenBank/DDBJ databases">
        <authorList>
            <person name="Zhu J."/>
            <person name="Qi W."/>
            <person name="Song R."/>
        </authorList>
    </citation>
    <scope>NUCLEOTIDE SEQUENCE [LARGE SCALE GENOMIC DNA]</scope>
</reference>
<dbReference type="InParanoid" id="A0A0G4EL14"/>
<keyword evidence="2" id="KW-0813">Transport</keyword>
<keyword evidence="5 6" id="KW-0472">Membrane</keyword>
<keyword evidence="3 6" id="KW-0812">Transmembrane</keyword>
<feature type="transmembrane region" description="Helical" evidence="6">
    <location>
        <begin position="85"/>
        <end position="107"/>
    </location>
</feature>
<evidence type="ECO:0000313" key="8">
    <source>
        <dbReference type="EMBL" id="CEL97679.1"/>
    </source>
</evidence>
<evidence type="ECO:0000256" key="6">
    <source>
        <dbReference type="SAM" id="Phobius"/>
    </source>
</evidence>
<feature type="transmembrane region" description="Helical" evidence="6">
    <location>
        <begin position="243"/>
        <end position="267"/>
    </location>
</feature>
<evidence type="ECO:0000313" key="9">
    <source>
        <dbReference type="Proteomes" id="UP000041254"/>
    </source>
</evidence>
<dbReference type="EMBL" id="CDMY01000255">
    <property type="protein sequence ID" value="CEL97679.1"/>
    <property type="molecule type" value="Genomic_DNA"/>
</dbReference>
<feature type="transmembrane region" description="Helical" evidence="6">
    <location>
        <begin position="404"/>
        <end position="424"/>
    </location>
</feature>
<dbReference type="CDD" id="cd17325">
    <property type="entry name" value="MFS_MdtG_SLC18_like"/>
    <property type="match status" value="1"/>
</dbReference>
<evidence type="ECO:0000256" key="5">
    <source>
        <dbReference type="ARBA" id="ARBA00023136"/>
    </source>
</evidence>
<feature type="transmembrane region" description="Helical" evidence="6">
    <location>
        <begin position="56"/>
        <end position="73"/>
    </location>
</feature>
<feature type="transmembrane region" description="Helical" evidence="6">
    <location>
        <begin position="173"/>
        <end position="193"/>
    </location>
</feature>
<dbReference type="GO" id="GO:0016020">
    <property type="term" value="C:membrane"/>
    <property type="evidence" value="ECO:0007669"/>
    <property type="project" value="UniProtKB-SubCell"/>
</dbReference>
<dbReference type="PANTHER" id="PTHR23504">
    <property type="entry name" value="MAJOR FACILITATOR SUPERFAMILY DOMAIN-CONTAINING PROTEIN 10"/>
    <property type="match status" value="1"/>
</dbReference>
<proteinExistence type="predicted"/>
<dbReference type="OrthoDB" id="10262656at2759"/>
<protein>
    <recommendedName>
        <fullName evidence="7">Major facilitator superfamily (MFS) profile domain-containing protein</fullName>
    </recommendedName>
</protein>
<dbReference type="SUPFAM" id="SSF103473">
    <property type="entry name" value="MFS general substrate transporter"/>
    <property type="match status" value="1"/>
</dbReference>
<dbReference type="Pfam" id="PF07690">
    <property type="entry name" value="MFS_1"/>
    <property type="match status" value="2"/>
</dbReference>
<evidence type="ECO:0000259" key="7">
    <source>
        <dbReference type="PROSITE" id="PS50850"/>
    </source>
</evidence>
<feature type="transmembrane region" description="Helical" evidence="6">
    <location>
        <begin position="20"/>
        <end position="44"/>
    </location>
</feature>
<comment type="subcellular location">
    <subcellularLocation>
        <location evidence="1">Membrane</location>
        <topology evidence="1">Multi-pass membrane protein</topology>
    </subcellularLocation>
</comment>
<keyword evidence="9" id="KW-1185">Reference proteome</keyword>
<dbReference type="PROSITE" id="PS50850">
    <property type="entry name" value="MFS"/>
    <property type="match status" value="1"/>
</dbReference>
<gene>
    <name evidence="8" type="ORF">Vbra_12264</name>
</gene>
<feature type="transmembrane region" description="Helical" evidence="6">
    <location>
        <begin position="143"/>
        <end position="161"/>
    </location>
</feature>
<dbReference type="GO" id="GO:0022857">
    <property type="term" value="F:transmembrane transporter activity"/>
    <property type="evidence" value="ECO:0007669"/>
    <property type="project" value="InterPro"/>
</dbReference>
<evidence type="ECO:0000256" key="1">
    <source>
        <dbReference type="ARBA" id="ARBA00004141"/>
    </source>
</evidence>
<dbReference type="Proteomes" id="UP000041254">
    <property type="component" value="Unassembled WGS sequence"/>
</dbReference>
<dbReference type="VEuPathDB" id="CryptoDB:Vbra_12264"/>
<keyword evidence="4 6" id="KW-1133">Transmembrane helix</keyword>
<dbReference type="InterPro" id="IPR020846">
    <property type="entry name" value="MFS_dom"/>
</dbReference>
<dbReference type="AlphaFoldDB" id="A0A0G4EL14"/>
<feature type="domain" description="Major facilitator superfamily (MFS) profile" evidence="7">
    <location>
        <begin position="18"/>
        <end position="429"/>
    </location>
</feature>
<sequence length="443" mass="47557">MKEGKTAKDEEARPVPREILWVYLALFLELVGAGASLPILPFFALEDLNASPFQLGVMYSLYSLAQMVGSFVFGRLSDSLGRRPIVLTAYLWSAIGFFLTGCSSSVWQLTLSRAFAGLSGGSISMTSAIIADFTDTTTRPKYMGIFGATIGLAFAIGPGVGGAAKTALESRPLLFFLCSIMCFGAFVLSVVLIPESLPKAQRRPLRLLDRVGEAAPLLSAEGDMEVGDRGAAGEEGGVNYVGLLMVFGARFLTSFTTSLMTTCYSILFRETYKEQFGQLDRALGMFLTVLALVMCVYQGSMYPKLVKKFGKHRIIHLGCFSLGVGVLLIFFSTRLPTYLHLLAICTLYAWGSSMVEPGLPTLAASYADAKHQGFAQGSLSSFRFLAFICGPSLFGYLYKEVSPAAPFWVAGVAGMLAATLTTAAERFGCEISDEGASREGVAA</sequence>
<dbReference type="PANTHER" id="PTHR23504:SF15">
    <property type="entry name" value="MAJOR FACILITATOR SUPERFAMILY (MFS) PROFILE DOMAIN-CONTAINING PROTEIN"/>
    <property type="match status" value="1"/>
</dbReference>
<organism evidence="8 9">
    <name type="scientific">Vitrella brassicaformis (strain CCMP3155)</name>
    <dbReference type="NCBI Taxonomy" id="1169540"/>
    <lineage>
        <taxon>Eukaryota</taxon>
        <taxon>Sar</taxon>
        <taxon>Alveolata</taxon>
        <taxon>Colpodellida</taxon>
        <taxon>Vitrellaceae</taxon>
        <taxon>Vitrella</taxon>
    </lineage>
</organism>
<feature type="transmembrane region" description="Helical" evidence="6">
    <location>
        <begin position="282"/>
        <end position="302"/>
    </location>
</feature>
<evidence type="ECO:0000256" key="2">
    <source>
        <dbReference type="ARBA" id="ARBA00022448"/>
    </source>
</evidence>
<evidence type="ECO:0000256" key="4">
    <source>
        <dbReference type="ARBA" id="ARBA00022989"/>
    </source>
</evidence>
<dbReference type="PhylomeDB" id="A0A0G4EL14"/>
<dbReference type="InterPro" id="IPR036259">
    <property type="entry name" value="MFS_trans_sf"/>
</dbReference>
<dbReference type="InterPro" id="IPR001958">
    <property type="entry name" value="Tet-R_TetA/multi-R_MdtG-like"/>
</dbReference>